<dbReference type="AlphaFoldDB" id="A0A0S3S4N6"/>
<gene>
    <name evidence="8" type="primary">Vigan.05G117700</name>
    <name evidence="8" type="ORF">VIGAN_05117700</name>
</gene>
<evidence type="ECO:0000256" key="4">
    <source>
        <dbReference type="ARBA" id="ARBA00022729"/>
    </source>
</evidence>
<keyword evidence="6" id="KW-0442">Lipid degradation</keyword>
<dbReference type="Proteomes" id="UP000291084">
    <property type="component" value="Chromosome 5"/>
</dbReference>
<keyword evidence="5" id="KW-0378">Hydrolase</keyword>
<keyword evidence="3" id="KW-0964">Secreted</keyword>
<comment type="subcellular location">
    <subcellularLocation>
        <location evidence="1">Secreted</location>
    </subcellularLocation>
</comment>
<dbReference type="InterPro" id="IPR036514">
    <property type="entry name" value="SGNH_hydro_sf"/>
</dbReference>
<sequence length="78" mass="8597">MFSVTMGSNDFINNYLAPAVLIDEMNLASPELFVTTLMSKFREQLTRLYNLGARKIVVTNVGPIGCIPSQRDTKPSCG</sequence>
<evidence type="ECO:0000313" key="9">
    <source>
        <dbReference type="Proteomes" id="UP000291084"/>
    </source>
</evidence>
<evidence type="ECO:0000256" key="7">
    <source>
        <dbReference type="ARBA" id="ARBA00023098"/>
    </source>
</evidence>
<dbReference type="PANTHER" id="PTHR45650">
    <property type="entry name" value="GDSL-LIKE LIPASE/ACYLHYDROLASE-RELATED"/>
    <property type="match status" value="1"/>
</dbReference>
<protein>
    <recommendedName>
        <fullName evidence="10">SGNH hydrolase-type esterase domain-containing protein</fullName>
    </recommendedName>
</protein>
<dbReference type="GO" id="GO:0016788">
    <property type="term" value="F:hydrolase activity, acting on ester bonds"/>
    <property type="evidence" value="ECO:0007669"/>
    <property type="project" value="InterPro"/>
</dbReference>
<keyword evidence="7" id="KW-0443">Lipid metabolism</keyword>
<dbReference type="GO" id="GO:0016042">
    <property type="term" value="P:lipid catabolic process"/>
    <property type="evidence" value="ECO:0007669"/>
    <property type="project" value="UniProtKB-KW"/>
</dbReference>
<dbReference type="GO" id="GO:0005576">
    <property type="term" value="C:extracellular region"/>
    <property type="evidence" value="ECO:0007669"/>
    <property type="project" value="UniProtKB-SubCell"/>
</dbReference>
<evidence type="ECO:0000256" key="6">
    <source>
        <dbReference type="ARBA" id="ARBA00022963"/>
    </source>
</evidence>
<dbReference type="PANTHER" id="PTHR45650:SF4">
    <property type="entry name" value="GDSL-LIKE LIPASE_ACYLHYDROLASE FAMILY PROTEIN, EXPRESSED"/>
    <property type="match status" value="1"/>
</dbReference>
<evidence type="ECO:0000256" key="2">
    <source>
        <dbReference type="ARBA" id="ARBA00008668"/>
    </source>
</evidence>
<keyword evidence="9" id="KW-1185">Reference proteome</keyword>
<name>A0A0S3S4N6_PHAAN</name>
<evidence type="ECO:0000256" key="3">
    <source>
        <dbReference type="ARBA" id="ARBA00022525"/>
    </source>
</evidence>
<dbReference type="InterPro" id="IPR001087">
    <property type="entry name" value="GDSL"/>
</dbReference>
<dbReference type="InterPro" id="IPR051238">
    <property type="entry name" value="GDSL_esterase/lipase"/>
</dbReference>
<comment type="similarity">
    <text evidence="2">Belongs to the 'GDSL' lipolytic enzyme family.</text>
</comment>
<evidence type="ECO:0000256" key="1">
    <source>
        <dbReference type="ARBA" id="ARBA00004613"/>
    </source>
</evidence>
<evidence type="ECO:0008006" key="10">
    <source>
        <dbReference type="Google" id="ProtNLM"/>
    </source>
</evidence>
<dbReference type="EMBL" id="AP015038">
    <property type="protein sequence ID" value="BAT87775.1"/>
    <property type="molecule type" value="Genomic_DNA"/>
</dbReference>
<evidence type="ECO:0000256" key="5">
    <source>
        <dbReference type="ARBA" id="ARBA00022801"/>
    </source>
</evidence>
<organism evidence="8 9">
    <name type="scientific">Vigna angularis var. angularis</name>
    <dbReference type="NCBI Taxonomy" id="157739"/>
    <lineage>
        <taxon>Eukaryota</taxon>
        <taxon>Viridiplantae</taxon>
        <taxon>Streptophyta</taxon>
        <taxon>Embryophyta</taxon>
        <taxon>Tracheophyta</taxon>
        <taxon>Spermatophyta</taxon>
        <taxon>Magnoliopsida</taxon>
        <taxon>eudicotyledons</taxon>
        <taxon>Gunneridae</taxon>
        <taxon>Pentapetalae</taxon>
        <taxon>rosids</taxon>
        <taxon>fabids</taxon>
        <taxon>Fabales</taxon>
        <taxon>Fabaceae</taxon>
        <taxon>Papilionoideae</taxon>
        <taxon>50 kb inversion clade</taxon>
        <taxon>NPAAA clade</taxon>
        <taxon>indigoferoid/millettioid clade</taxon>
        <taxon>Phaseoleae</taxon>
        <taxon>Vigna</taxon>
    </lineage>
</organism>
<evidence type="ECO:0000313" key="8">
    <source>
        <dbReference type="EMBL" id="BAT87775.1"/>
    </source>
</evidence>
<accession>A0A0S3S4N6</accession>
<dbReference type="Pfam" id="PF00657">
    <property type="entry name" value="Lipase_GDSL"/>
    <property type="match status" value="1"/>
</dbReference>
<dbReference type="Gene3D" id="3.40.50.1110">
    <property type="entry name" value="SGNH hydrolase"/>
    <property type="match status" value="1"/>
</dbReference>
<reference evidence="8 9" key="1">
    <citation type="journal article" date="2015" name="Sci. Rep.">
        <title>The power of single molecule real-time sequencing technology in the de novo assembly of a eukaryotic genome.</title>
        <authorList>
            <person name="Sakai H."/>
            <person name="Naito K."/>
            <person name="Ogiso-Tanaka E."/>
            <person name="Takahashi Y."/>
            <person name="Iseki K."/>
            <person name="Muto C."/>
            <person name="Satou K."/>
            <person name="Teruya K."/>
            <person name="Shiroma A."/>
            <person name="Shimoji M."/>
            <person name="Hirano T."/>
            <person name="Itoh T."/>
            <person name="Kaga A."/>
            <person name="Tomooka N."/>
        </authorList>
    </citation>
    <scope>NUCLEOTIDE SEQUENCE [LARGE SCALE GENOMIC DNA]</scope>
    <source>
        <strain evidence="9">cv. Shumari</strain>
    </source>
</reference>
<proteinExistence type="inferred from homology"/>
<keyword evidence="4" id="KW-0732">Signal</keyword>